<protein>
    <submittedName>
        <fullName evidence="2">Uncharacterized protein</fullName>
    </submittedName>
</protein>
<dbReference type="Proteomes" id="UP001303647">
    <property type="component" value="Unassembled WGS sequence"/>
</dbReference>
<organism evidence="2 3">
    <name type="scientific">Corynascus novoguineensis</name>
    <dbReference type="NCBI Taxonomy" id="1126955"/>
    <lineage>
        <taxon>Eukaryota</taxon>
        <taxon>Fungi</taxon>
        <taxon>Dikarya</taxon>
        <taxon>Ascomycota</taxon>
        <taxon>Pezizomycotina</taxon>
        <taxon>Sordariomycetes</taxon>
        <taxon>Sordariomycetidae</taxon>
        <taxon>Sordariales</taxon>
        <taxon>Chaetomiaceae</taxon>
        <taxon>Corynascus</taxon>
    </lineage>
</organism>
<reference evidence="2" key="2">
    <citation type="submission" date="2023-05" db="EMBL/GenBank/DDBJ databases">
        <authorList>
            <consortium name="Lawrence Berkeley National Laboratory"/>
            <person name="Steindorff A."/>
            <person name="Hensen N."/>
            <person name="Bonometti L."/>
            <person name="Westerberg I."/>
            <person name="Brannstrom I.O."/>
            <person name="Guillou S."/>
            <person name="Cros-Aarteil S."/>
            <person name="Calhoun S."/>
            <person name="Haridas S."/>
            <person name="Kuo A."/>
            <person name="Mondo S."/>
            <person name="Pangilinan J."/>
            <person name="Riley R."/>
            <person name="Labutti K."/>
            <person name="Andreopoulos B."/>
            <person name="Lipzen A."/>
            <person name="Chen C."/>
            <person name="Yanf M."/>
            <person name="Daum C."/>
            <person name="Ng V."/>
            <person name="Clum A."/>
            <person name="Ohm R."/>
            <person name="Martin F."/>
            <person name="Silar P."/>
            <person name="Natvig D."/>
            <person name="Lalanne C."/>
            <person name="Gautier V."/>
            <person name="Ament-Velasquez S.L."/>
            <person name="Kruys A."/>
            <person name="Hutchinson M.I."/>
            <person name="Powell A.J."/>
            <person name="Barry K."/>
            <person name="Miller A.N."/>
            <person name="Grigoriev I.V."/>
            <person name="Debuchy R."/>
            <person name="Gladieux P."/>
            <person name="Thoren M.H."/>
            <person name="Johannesson H."/>
        </authorList>
    </citation>
    <scope>NUCLEOTIDE SEQUENCE</scope>
    <source>
        <strain evidence="2">CBS 359.72</strain>
    </source>
</reference>
<dbReference type="AlphaFoldDB" id="A0AAN7CYQ6"/>
<feature type="region of interest" description="Disordered" evidence="1">
    <location>
        <begin position="1"/>
        <end position="105"/>
    </location>
</feature>
<feature type="compositionally biased region" description="Basic and acidic residues" evidence="1">
    <location>
        <begin position="18"/>
        <end position="38"/>
    </location>
</feature>
<evidence type="ECO:0000256" key="1">
    <source>
        <dbReference type="SAM" id="MobiDB-lite"/>
    </source>
</evidence>
<evidence type="ECO:0000313" key="2">
    <source>
        <dbReference type="EMBL" id="KAK4250689.1"/>
    </source>
</evidence>
<proteinExistence type="predicted"/>
<comment type="caution">
    <text evidence="2">The sequence shown here is derived from an EMBL/GenBank/DDBJ whole genome shotgun (WGS) entry which is preliminary data.</text>
</comment>
<accession>A0AAN7CYQ6</accession>
<sequence>MPEPILESRQNEPGAPDYKARLDGAADEAKKQQPREDQNQGIMNKVSQYVPTVGKLLGNQQEDPKDEPSTAKDASGPANDTQIEEFLRDQHGSKRIIGMDEPTQA</sequence>
<dbReference type="EMBL" id="MU857611">
    <property type="protein sequence ID" value="KAK4250689.1"/>
    <property type="molecule type" value="Genomic_DNA"/>
</dbReference>
<gene>
    <name evidence="2" type="ORF">C7999DRAFT_28770</name>
</gene>
<reference evidence="2" key="1">
    <citation type="journal article" date="2023" name="Mol. Phylogenet. Evol.">
        <title>Genome-scale phylogeny and comparative genomics of the fungal order Sordariales.</title>
        <authorList>
            <person name="Hensen N."/>
            <person name="Bonometti L."/>
            <person name="Westerberg I."/>
            <person name="Brannstrom I.O."/>
            <person name="Guillou S."/>
            <person name="Cros-Aarteil S."/>
            <person name="Calhoun S."/>
            <person name="Haridas S."/>
            <person name="Kuo A."/>
            <person name="Mondo S."/>
            <person name="Pangilinan J."/>
            <person name="Riley R."/>
            <person name="LaButti K."/>
            <person name="Andreopoulos B."/>
            <person name="Lipzen A."/>
            <person name="Chen C."/>
            <person name="Yan M."/>
            <person name="Daum C."/>
            <person name="Ng V."/>
            <person name="Clum A."/>
            <person name="Steindorff A."/>
            <person name="Ohm R.A."/>
            <person name="Martin F."/>
            <person name="Silar P."/>
            <person name="Natvig D.O."/>
            <person name="Lalanne C."/>
            <person name="Gautier V."/>
            <person name="Ament-Velasquez S.L."/>
            <person name="Kruys A."/>
            <person name="Hutchinson M.I."/>
            <person name="Powell A.J."/>
            <person name="Barry K."/>
            <person name="Miller A.N."/>
            <person name="Grigoriev I.V."/>
            <person name="Debuchy R."/>
            <person name="Gladieux P."/>
            <person name="Hiltunen Thoren M."/>
            <person name="Johannesson H."/>
        </authorList>
    </citation>
    <scope>NUCLEOTIDE SEQUENCE</scope>
    <source>
        <strain evidence="2">CBS 359.72</strain>
    </source>
</reference>
<keyword evidence="3" id="KW-1185">Reference proteome</keyword>
<feature type="compositionally biased region" description="Polar residues" evidence="1">
    <location>
        <begin position="39"/>
        <end position="50"/>
    </location>
</feature>
<name>A0AAN7CYQ6_9PEZI</name>
<evidence type="ECO:0000313" key="3">
    <source>
        <dbReference type="Proteomes" id="UP001303647"/>
    </source>
</evidence>